<evidence type="ECO:0000256" key="2">
    <source>
        <dbReference type="ARBA" id="ARBA00006275"/>
    </source>
</evidence>
<feature type="compositionally biased region" description="Low complexity" evidence="6">
    <location>
        <begin position="326"/>
        <end position="340"/>
    </location>
</feature>
<keyword evidence="5" id="KW-0998">Cell outer membrane</keyword>
<proteinExistence type="inferred from homology"/>
<protein>
    <submittedName>
        <fullName evidence="10">RagB/SusD family nutrient uptake outer membrane protein</fullName>
    </submittedName>
</protein>
<evidence type="ECO:0000313" key="11">
    <source>
        <dbReference type="Proteomes" id="UP000423156"/>
    </source>
</evidence>
<comment type="similarity">
    <text evidence="2">Belongs to the SusD family.</text>
</comment>
<gene>
    <name evidence="10" type="ORF">F7D71_03340</name>
</gene>
<dbReference type="Pfam" id="PF07980">
    <property type="entry name" value="SusD_RagB"/>
    <property type="match status" value="1"/>
</dbReference>
<dbReference type="EMBL" id="VZBZ01000026">
    <property type="protein sequence ID" value="MQN76915.1"/>
    <property type="molecule type" value="Genomic_DNA"/>
</dbReference>
<dbReference type="RefSeq" id="WP_153092042.1">
    <property type="nucleotide sequence ID" value="NZ_VZBX01000099.1"/>
</dbReference>
<evidence type="ECO:0000256" key="6">
    <source>
        <dbReference type="SAM" id="MobiDB-lite"/>
    </source>
</evidence>
<evidence type="ECO:0000256" key="3">
    <source>
        <dbReference type="ARBA" id="ARBA00022729"/>
    </source>
</evidence>
<keyword evidence="3 7" id="KW-0732">Signal</keyword>
<evidence type="ECO:0000256" key="5">
    <source>
        <dbReference type="ARBA" id="ARBA00023237"/>
    </source>
</evidence>
<dbReference type="PROSITE" id="PS51257">
    <property type="entry name" value="PROKAR_LIPOPROTEIN"/>
    <property type="match status" value="1"/>
</dbReference>
<sequence>MKHIRFQFLTLLSATALTLTSCDLIGSLDGIEPEHVVTDDNYITDVSTAQTALNGVYASWRSTGVSYLRYGMSSMAHTQTQAMVMGAEEFAAENIETNNSNVETAYTAYYNVINTANTFLVHINKNIPGLSEEKRTEMIAEARCQRALAYLTLLKCFGEYWKQDSPYGVCIFQDELVRDNQPRKRSTVAETYKLISDDLDYAIAHCEQHPADHYHMSSVFAKALKAKMYMAQDNYAEAARLAEEVISEAEAAGYALESDYAKIFDEQFNSQEMLFAPYTANPSELMDSNWYMFSPGSLLKKVADDLVPDDETGGDIVIPNPGDGGDVVVPDPDGSSDGSASGDGGGVVIPGGDGGVVIPGGDGGVVIPGGDGGVVIPGGDGGDFPFPPGDEDVASYDKLYTWAYKGDAMNGIGKYNKLTPEMFYADSYYFMRLAEVYYIAAEAEARQGQYAKARTLLATVIERAGYTKDDVNAIADSDLLGEILKHKLCDMSNENLEEWFDLCRYNRQGGFESWTEDEKAELPSFRRYLLPIPKASMGANNLLVQNPEYVNQ</sequence>
<dbReference type="Proteomes" id="UP000423156">
    <property type="component" value="Unassembled WGS sequence"/>
</dbReference>
<evidence type="ECO:0000256" key="1">
    <source>
        <dbReference type="ARBA" id="ARBA00004442"/>
    </source>
</evidence>
<evidence type="ECO:0000256" key="4">
    <source>
        <dbReference type="ARBA" id="ARBA00023136"/>
    </source>
</evidence>
<organism evidence="10 11">
    <name type="scientific">Segatella copri</name>
    <dbReference type="NCBI Taxonomy" id="165179"/>
    <lineage>
        <taxon>Bacteria</taxon>
        <taxon>Pseudomonadati</taxon>
        <taxon>Bacteroidota</taxon>
        <taxon>Bacteroidia</taxon>
        <taxon>Bacteroidales</taxon>
        <taxon>Prevotellaceae</taxon>
        <taxon>Segatella</taxon>
    </lineage>
</organism>
<dbReference type="InterPro" id="IPR011990">
    <property type="entry name" value="TPR-like_helical_dom_sf"/>
</dbReference>
<dbReference type="Gene3D" id="1.25.40.390">
    <property type="match status" value="2"/>
</dbReference>
<evidence type="ECO:0000256" key="7">
    <source>
        <dbReference type="SAM" id="SignalP"/>
    </source>
</evidence>
<feature type="domain" description="RagB/SusD" evidence="8">
    <location>
        <begin position="422"/>
        <end position="549"/>
    </location>
</feature>
<feature type="domain" description="SusD-like N-terminal" evidence="9">
    <location>
        <begin position="81"/>
        <end position="229"/>
    </location>
</feature>
<reference evidence="11" key="1">
    <citation type="submission" date="2019-09" db="EMBL/GenBank/DDBJ databases">
        <title>Distinct polysaccharide growth profiles of human intestinal Prevotella copri isolates.</title>
        <authorList>
            <person name="Fehlner-Peach H."/>
            <person name="Magnabosco C."/>
            <person name="Raghavan V."/>
            <person name="Scher J.U."/>
            <person name="Tett A."/>
            <person name="Cox L.M."/>
            <person name="Gottsegen C."/>
            <person name="Watters A."/>
            <person name="Wiltshire- Gordon J.D."/>
            <person name="Segata N."/>
            <person name="Bonneau R."/>
            <person name="Littman D.R."/>
        </authorList>
    </citation>
    <scope>NUCLEOTIDE SEQUENCE [LARGE SCALE GENOMIC DNA]</scope>
    <source>
        <strain evidence="11">BU41712</strain>
    </source>
</reference>
<name>A0AA90ULT5_9BACT</name>
<evidence type="ECO:0000313" key="10">
    <source>
        <dbReference type="EMBL" id="MQN76915.1"/>
    </source>
</evidence>
<dbReference type="AlphaFoldDB" id="A0AA90ULT5"/>
<dbReference type="SUPFAM" id="SSF48452">
    <property type="entry name" value="TPR-like"/>
    <property type="match status" value="1"/>
</dbReference>
<evidence type="ECO:0000259" key="9">
    <source>
        <dbReference type="Pfam" id="PF14322"/>
    </source>
</evidence>
<dbReference type="InterPro" id="IPR033985">
    <property type="entry name" value="SusD-like_N"/>
</dbReference>
<dbReference type="InterPro" id="IPR012944">
    <property type="entry name" value="SusD_RagB_dom"/>
</dbReference>
<feature type="region of interest" description="Disordered" evidence="6">
    <location>
        <begin position="313"/>
        <end position="346"/>
    </location>
</feature>
<dbReference type="Pfam" id="PF14322">
    <property type="entry name" value="SusD-like_3"/>
    <property type="match status" value="1"/>
</dbReference>
<dbReference type="GO" id="GO:0009279">
    <property type="term" value="C:cell outer membrane"/>
    <property type="evidence" value="ECO:0007669"/>
    <property type="project" value="UniProtKB-SubCell"/>
</dbReference>
<comment type="subcellular location">
    <subcellularLocation>
        <location evidence="1">Cell outer membrane</location>
    </subcellularLocation>
</comment>
<evidence type="ECO:0000259" key="8">
    <source>
        <dbReference type="Pfam" id="PF07980"/>
    </source>
</evidence>
<keyword evidence="4" id="KW-0472">Membrane</keyword>
<feature type="signal peptide" evidence="7">
    <location>
        <begin position="1"/>
        <end position="18"/>
    </location>
</feature>
<feature type="chain" id="PRO_5043278577" evidence="7">
    <location>
        <begin position="19"/>
        <end position="552"/>
    </location>
</feature>
<comment type="caution">
    <text evidence="10">The sequence shown here is derived from an EMBL/GenBank/DDBJ whole genome shotgun (WGS) entry which is preliminary data.</text>
</comment>
<accession>A0AA90ULT5</accession>